<organism evidence="2 3">
    <name type="scientific">Irregularibacter muris</name>
    <dbReference type="NCBI Taxonomy" id="1796619"/>
    <lineage>
        <taxon>Bacteria</taxon>
        <taxon>Bacillati</taxon>
        <taxon>Bacillota</taxon>
        <taxon>Clostridia</taxon>
        <taxon>Eubacteriales</taxon>
        <taxon>Eubacteriaceae</taxon>
        <taxon>Irregularibacter</taxon>
    </lineage>
</organism>
<proteinExistence type="predicted"/>
<comment type="caution">
    <text evidence="2">The sequence shown here is derived from an EMBL/GenBank/DDBJ whole genome shotgun (WGS) entry which is preliminary data.</text>
</comment>
<dbReference type="InterPro" id="IPR012902">
    <property type="entry name" value="N_methyl_site"/>
</dbReference>
<dbReference type="Pfam" id="PF07963">
    <property type="entry name" value="N_methyl"/>
    <property type="match status" value="1"/>
</dbReference>
<evidence type="ECO:0000256" key="1">
    <source>
        <dbReference type="SAM" id="Phobius"/>
    </source>
</evidence>
<dbReference type="Gene3D" id="3.30.700.10">
    <property type="entry name" value="Glycoprotein, Type 4 Pilin"/>
    <property type="match status" value="1"/>
</dbReference>
<keyword evidence="1" id="KW-1133">Transmembrane helix</keyword>
<keyword evidence="1" id="KW-0812">Transmembrane</keyword>
<reference evidence="2" key="1">
    <citation type="submission" date="2022-07" db="EMBL/GenBank/DDBJ databases">
        <title>Enhanced cultured diversity of the mouse gut microbiota enables custom-made synthetic communities.</title>
        <authorList>
            <person name="Afrizal A."/>
        </authorList>
    </citation>
    <scope>NUCLEOTIDE SEQUENCE</scope>
    <source>
        <strain evidence="2">DSM 28593</strain>
    </source>
</reference>
<sequence length="158" mass="17784">MKKESRGFTLIELIVVFAILSIVLSIVAVGIPTYQRFIDKSQLKNETRAILQSILKARTEAIMDGYTRRIYINDQSGRIYIKRLYYPGDPPAEYRDLAPGIKITSNTYLGNLNLDLKPIGTVNVGGHITLRSPKGQYMTIVVQIGTGRIYMKEGMIDD</sequence>
<evidence type="ECO:0000313" key="3">
    <source>
        <dbReference type="Proteomes" id="UP001205748"/>
    </source>
</evidence>
<keyword evidence="3" id="KW-1185">Reference proteome</keyword>
<dbReference type="EMBL" id="JANKAS010000002">
    <property type="protein sequence ID" value="MCR1897975.1"/>
    <property type="molecule type" value="Genomic_DNA"/>
</dbReference>
<dbReference type="NCBIfam" id="TIGR02532">
    <property type="entry name" value="IV_pilin_GFxxxE"/>
    <property type="match status" value="1"/>
</dbReference>
<dbReference type="PROSITE" id="PS00409">
    <property type="entry name" value="PROKAR_NTER_METHYL"/>
    <property type="match status" value="1"/>
</dbReference>
<accession>A0AAE3KYQ2</accession>
<evidence type="ECO:0000313" key="2">
    <source>
        <dbReference type="EMBL" id="MCR1897975.1"/>
    </source>
</evidence>
<dbReference type="RefSeq" id="WP_257529440.1">
    <property type="nucleotide sequence ID" value="NZ_JANKAS010000002.1"/>
</dbReference>
<feature type="transmembrane region" description="Helical" evidence="1">
    <location>
        <begin position="7"/>
        <end position="31"/>
    </location>
</feature>
<dbReference type="SUPFAM" id="SSF54523">
    <property type="entry name" value="Pili subunits"/>
    <property type="match status" value="1"/>
</dbReference>
<keyword evidence="1" id="KW-0472">Membrane</keyword>
<dbReference type="InterPro" id="IPR045584">
    <property type="entry name" value="Pilin-like"/>
</dbReference>
<protein>
    <submittedName>
        <fullName evidence="2">Prepilin-type N-terminal cleavage/methylation domain-containing protein</fullName>
    </submittedName>
</protein>
<gene>
    <name evidence="2" type="ORF">NSA47_03100</name>
</gene>
<dbReference type="Proteomes" id="UP001205748">
    <property type="component" value="Unassembled WGS sequence"/>
</dbReference>
<dbReference type="AlphaFoldDB" id="A0AAE3KYQ2"/>
<name>A0AAE3KYQ2_9FIRM</name>